<evidence type="ECO:0000259" key="1">
    <source>
        <dbReference type="Pfam" id="PF26154"/>
    </source>
</evidence>
<name>A0ABW3L3F8_9BACI</name>
<sequence>MSVISVTQSEMLVEYNQMLNVLSEGFDYLENNLEDEAPPQVQQVFVDTLNAFDQLSKIHNQMEQLLEEDGLEPLLADFSDIIRSLAKWFDQPTNDEKRDLLIKEVSPSFKSWKQRMQALIHPYVAH</sequence>
<organism evidence="2 3">
    <name type="scientific">Thalassobacillus hwangdonensis</name>
    <dbReference type="NCBI Taxonomy" id="546108"/>
    <lineage>
        <taxon>Bacteria</taxon>
        <taxon>Bacillati</taxon>
        <taxon>Bacillota</taxon>
        <taxon>Bacilli</taxon>
        <taxon>Bacillales</taxon>
        <taxon>Bacillaceae</taxon>
        <taxon>Thalassobacillus</taxon>
    </lineage>
</organism>
<dbReference type="RefSeq" id="WP_386061694.1">
    <property type="nucleotide sequence ID" value="NZ_JBHTKL010000005.1"/>
</dbReference>
<feature type="domain" description="DUF8042" evidence="1">
    <location>
        <begin position="8"/>
        <end position="122"/>
    </location>
</feature>
<protein>
    <recommendedName>
        <fullName evidence="1">DUF8042 domain-containing protein</fullName>
    </recommendedName>
</protein>
<dbReference type="Pfam" id="PF26154">
    <property type="entry name" value="DUF8042"/>
    <property type="match status" value="1"/>
</dbReference>
<comment type="caution">
    <text evidence="2">The sequence shown here is derived from an EMBL/GenBank/DDBJ whole genome shotgun (WGS) entry which is preliminary data.</text>
</comment>
<keyword evidence="3" id="KW-1185">Reference proteome</keyword>
<dbReference type="EMBL" id="JBHTKL010000005">
    <property type="protein sequence ID" value="MFD1020312.1"/>
    <property type="molecule type" value="Genomic_DNA"/>
</dbReference>
<gene>
    <name evidence="2" type="ORF">ACFQ2J_14080</name>
</gene>
<dbReference type="InterPro" id="IPR058355">
    <property type="entry name" value="DUF8042"/>
</dbReference>
<reference evidence="3" key="1">
    <citation type="journal article" date="2019" name="Int. J. Syst. Evol. Microbiol.">
        <title>The Global Catalogue of Microorganisms (GCM) 10K type strain sequencing project: providing services to taxonomists for standard genome sequencing and annotation.</title>
        <authorList>
            <consortium name="The Broad Institute Genomics Platform"/>
            <consortium name="The Broad Institute Genome Sequencing Center for Infectious Disease"/>
            <person name="Wu L."/>
            <person name="Ma J."/>
        </authorList>
    </citation>
    <scope>NUCLEOTIDE SEQUENCE [LARGE SCALE GENOMIC DNA]</scope>
    <source>
        <strain evidence="3">CCUG 56607</strain>
    </source>
</reference>
<evidence type="ECO:0000313" key="3">
    <source>
        <dbReference type="Proteomes" id="UP001596990"/>
    </source>
</evidence>
<accession>A0ABW3L3F8</accession>
<dbReference type="Proteomes" id="UP001596990">
    <property type="component" value="Unassembled WGS sequence"/>
</dbReference>
<proteinExistence type="predicted"/>
<evidence type="ECO:0000313" key="2">
    <source>
        <dbReference type="EMBL" id="MFD1020312.1"/>
    </source>
</evidence>